<dbReference type="PANTHER" id="PTHR34072:SF59">
    <property type="entry name" value="CCHC-TYPE INTEGRASE"/>
    <property type="match status" value="1"/>
</dbReference>
<protein>
    <recommendedName>
        <fullName evidence="1">Reverse transcriptase/retrotransposon-derived protein RNase H-like domain-containing protein</fullName>
    </recommendedName>
</protein>
<evidence type="ECO:0000313" key="3">
    <source>
        <dbReference type="Proteomes" id="UP001234989"/>
    </source>
</evidence>
<dbReference type="Pfam" id="PF17919">
    <property type="entry name" value="RT_RNaseH_2"/>
    <property type="match status" value="1"/>
</dbReference>
<feature type="non-terminal residue" evidence="2">
    <location>
        <position position="1"/>
    </location>
</feature>
<gene>
    <name evidence="2" type="ORF">MTR67_043124</name>
</gene>
<feature type="domain" description="Reverse transcriptase/retrotransposon-derived protein RNase H-like" evidence="1">
    <location>
        <begin position="60"/>
        <end position="109"/>
    </location>
</feature>
<dbReference type="SUPFAM" id="SSF56672">
    <property type="entry name" value="DNA/RNA polymerases"/>
    <property type="match status" value="1"/>
</dbReference>
<dbReference type="AlphaFoldDB" id="A0AAF0UR68"/>
<evidence type="ECO:0000259" key="1">
    <source>
        <dbReference type="Pfam" id="PF17919"/>
    </source>
</evidence>
<name>A0AAF0UR68_SOLVR</name>
<dbReference type="InterPro" id="IPR041577">
    <property type="entry name" value="RT_RNaseH_2"/>
</dbReference>
<sequence>DKIDGGWGHEDPRLPPVVPTSVVDVQVAPKVVLTADDQYSYESSVDLPIVVEDLCEVQSDECEERFQKLNTLLTLAPMLTLLEEGVDFIVYLDALGVGLGGVLMKKGKSLQYIFSQRDMNFWQCRWIELLKDYDITILYHLGKVNVVVDSLSRKTSRMGSLASIIVEEKPLARDVQRLANSLVRLQIF</sequence>
<dbReference type="InterPro" id="IPR043502">
    <property type="entry name" value="DNA/RNA_pol_sf"/>
</dbReference>
<evidence type="ECO:0000313" key="2">
    <source>
        <dbReference type="EMBL" id="WMV49739.1"/>
    </source>
</evidence>
<dbReference type="PANTHER" id="PTHR34072">
    <property type="entry name" value="ENZYMATIC POLYPROTEIN-RELATED"/>
    <property type="match status" value="1"/>
</dbReference>
<accession>A0AAF0UR68</accession>
<keyword evidence="3" id="KW-1185">Reference proteome</keyword>
<proteinExistence type="predicted"/>
<organism evidence="2 3">
    <name type="scientific">Solanum verrucosum</name>
    <dbReference type="NCBI Taxonomy" id="315347"/>
    <lineage>
        <taxon>Eukaryota</taxon>
        <taxon>Viridiplantae</taxon>
        <taxon>Streptophyta</taxon>
        <taxon>Embryophyta</taxon>
        <taxon>Tracheophyta</taxon>
        <taxon>Spermatophyta</taxon>
        <taxon>Magnoliopsida</taxon>
        <taxon>eudicotyledons</taxon>
        <taxon>Gunneridae</taxon>
        <taxon>Pentapetalae</taxon>
        <taxon>asterids</taxon>
        <taxon>lamiids</taxon>
        <taxon>Solanales</taxon>
        <taxon>Solanaceae</taxon>
        <taxon>Solanoideae</taxon>
        <taxon>Solaneae</taxon>
        <taxon>Solanum</taxon>
    </lineage>
</organism>
<reference evidence="2" key="1">
    <citation type="submission" date="2023-08" db="EMBL/GenBank/DDBJ databases">
        <title>A de novo genome assembly of Solanum verrucosum Schlechtendal, a Mexican diploid species geographically isolated from the other diploid A-genome species in potato relatives.</title>
        <authorList>
            <person name="Hosaka K."/>
        </authorList>
    </citation>
    <scope>NUCLEOTIDE SEQUENCE</scope>
    <source>
        <tissue evidence="2">Young leaves</tissue>
    </source>
</reference>
<dbReference type="EMBL" id="CP133621">
    <property type="protein sequence ID" value="WMV49739.1"/>
    <property type="molecule type" value="Genomic_DNA"/>
</dbReference>
<dbReference type="Proteomes" id="UP001234989">
    <property type="component" value="Chromosome 10"/>
</dbReference>